<dbReference type="EMBL" id="BDDD01000950">
    <property type="protein sequence ID" value="GAV71883.1"/>
    <property type="molecule type" value="Genomic_DNA"/>
</dbReference>
<dbReference type="OrthoDB" id="1738821at2759"/>
<evidence type="ECO:0000313" key="1">
    <source>
        <dbReference type="EMBL" id="GAV71883.1"/>
    </source>
</evidence>
<feature type="non-terminal residue" evidence="1">
    <location>
        <position position="1"/>
    </location>
</feature>
<accession>A0A1Q3BVR5</accession>
<organism evidence="1 2">
    <name type="scientific">Cephalotus follicularis</name>
    <name type="common">Albany pitcher plant</name>
    <dbReference type="NCBI Taxonomy" id="3775"/>
    <lineage>
        <taxon>Eukaryota</taxon>
        <taxon>Viridiplantae</taxon>
        <taxon>Streptophyta</taxon>
        <taxon>Embryophyta</taxon>
        <taxon>Tracheophyta</taxon>
        <taxon>Spermatophyta</taxon>
        <taxon>Magnoliopsida</taxon>
        <taxon>eudicotyledons</taxon>
        <taxon>Gunneridae</taxon>
        <taxon>Pentapetalae</taxon>
        <taxon>rosids</taxon>
        <taxon>fabids</taxon>
        <taxon>Oxalidales</taxon>
        <taxon>Cephalotaceae</taxon>
        <taxon>Cephalotus</taxon>
    </lineage>
</organism>
<protein>
    <recommendedName>
        <fullName evidence="3">RVT_3 domain-containing protein</fullName>
    </recommendedName>
</protein>
<proteinExistence type="predicted"/>
<name>A0A1Q3BVR5_CEPFO</name>
<dbReference type="AlphaFoldDB" id="A0A1Q3BVR5"/>
<dbReference type="PANTHER" id="PTHR48475:SF2">
    <property type="entry name" value="RIBONUCLEASE H"/>
    <property type="match status" value="1"/>
</dbReference>
<sequence length="117" mass="13142">LTDKPLRQVLAKPDTSGWLVKWFVELGEYDEKNEARLAIKSQILADFIGENKPTEHIREEEDSAESEESKKSMWKLYVDGSSCIFRSGAGLVLTSSDGWNLEYALRVGFKATNNGAE</sequence>
<keyword evidence="2" id="KW-1185">Reference proteome</keyword>
<dbReference type="Proteomes" id="UP000187406">
    <property type="component" value="Unassembled WGS sequence"/>
</dbReference>
<dbReference type="InParanoid" id="A0A1Q3BVR5"/>
<gene>
    <name evidence="1" type="ORF">CFOL_v3_15372</name>
</gene>
<reference evidence="2" key="1">
    <citation type="submission" date="2016-04" db="EMBL/GenBank/DDBJ databases">
        <title>Cephalotus genome sequencing.</title>
        <authorList>
            <person name="Fukushima K."/>
            <person name="Hasebe M."/>
            <person name="Fang X."/>
        </authorList>
    </citation>
    <scope>NUCLEOTIDE SEQUENCE [LARGE SCALE GENOMIC DNA]</scope>
    <source>
        <strain evidence="2">cv. St1</strain>
    </source>
</reference>
<evidence type="ECO:0008006" key="3">
    <source>
        <dbReference type="Google" id="ProtNLM"/>
    </source>
</evidence>
<dbReference type="PANTHER" id="PTHR48475">
    <property type="entry name" value="RIBONUCLEASE H"/>
    <property type="match status" value="1"/>
</dbReference>
<evidence type="ECO:0000313" key="2">
    <source>
        <dbReference type="Proteomes" id="UP000187406"/>
    </source>
</evidence>
<comment type="caution">
    <text evidence="1">The sequence shown here is derived from an EMBL/GenBank/DDBJ whole genome shotgun (WGS) entry which is preliminary data.</text>
</comment>